<reference evidence="1" key="1">
    <citation type="submission" date="2023-08" db="EMBL/GenBank/DDBJ databases">
        <title>Black Yeasts Isolated from many extreme environments.</title>
        <authorList>
            <person name="Coleine C."/>
            <person name="Stajich J.E."/>
            <person name="Selbmann L."/>
        </authorList>
    </citation>
    <scope>NUCLEOTIDE SEQUENCE</scope>
    <source>
        <strain evidence="1">CCFEE 5810</strain>
    </source>
</reference>
<evidence type="ECO:0000313" key="2">
    <source>
        <dbReference type="Proteomes" id="UP001310594"/>
    </source>
</evidence>
<dbReference type="EMBL" id="JAVRQU010000003">
    <property type="protein sequence ID" value="KAK5705505.1"/>
    <property type="molecule type" value="Genomic_DNA"/>
</dbReference>
<gene>
    <name evidence="1" type="ORF">LTR97_002624</name>
</gene>
<protein>
    <submittedName>
        <fullName evidence="1">Uncharacterized protein</fullName>
    </submittedName>
</protein>
<sequence>MPSFDTIPPELRLQIYGELLRFDVPLKRTIRQEYPYIPWRSYRPTIIAGTAILCNTVCINHHDVCIEGDVAETSLSYDDRLVVKAKMIFHDDSCRPCFQTSLPSFMQRFDVDRYPKLETIFVEFAERNPGIDFYDTVNYLSHAGIKSWYTSVARLNVAMPAKAGSSGIDVSFRVSVTLEAWDYLASLPRDMLEEEGCSSQLESWGCPGVWQRPLMFWARVRAGLPVAEGNDRCLRRLNITTTDLQASEISSNTYKLMTEHLT</sequence>
<organism evidence="1 2">
    <name type="scientific">Elasticomyces elasticus</name>
    <dbReference type="NCBI Taxonomy" id="574655"/>
    <lineage>
        <taxon>Eukaryota</taxon>
        <taxon>Fungi</taxon>
        <taxon>Dikarya</taxon>
        <taxon>Ascomycota</taxon>
        <taxon>Pezizomycotina</taxon>
        <taxon>Dothideomycetes</taxon>
        <taxon>Dothideomycetidae</taxon>
        <taxon>Mycosphaerellales</taxon>
        <taxon>Teratosphaeriaceae</taxon>
        <taxon>Elasticomyces</taxon>
    </lineage>
</organism>
<accession>A0AAN8A5K3</accession>
<name>A0AAN8A5K3_9PEZI</name>
<evidence type="ECO:0000313" key="1">
    <source>
        <dbReference type="EMBL" id="KAK5705505.1"/>
    </source>
</evidence>
<dbReference type="Proteomes" id="UP001310594">
    <property type="component" value="Unassembled WGS sequence"/>
</dbReference>
<comment type="caution">
    <text evidence="1">The sequence shown here is derived from an EMBL/GenBank/DDBJ whole genome shotgun (WGS) entry which is preliminary data.</text>
</comment>
<proteinExistence type="predicted"/>
<dbReference type="AlphaFoldDB" id="A0AAN8A5K3"/>